<keyword evidence="1" id="KW-0805">Transcription regulation</keyword>
<dbReference type="GO" id="GO:0043565">
    <property type="term" value="F:sequence-specific DNA binding"/>
    <property type="evidence" value="ECO:0007669"/>
    <property type="project" value="InterPro"/>
</dbReference>
<evidence type="ECO:0000313" key="5">
    <source>
        <dbReference type="EMBL" id="SDI77684.1"/>
    </source>
</evidence>
<dbReference type="Pfam" id="PF12833">
    <property type="entry name" value="HTH_18"/>
    <property type="match status" value="1"/>
</dbReference>
<dbReference type="PANTHER" id="PTHR43280:SF32">
    <property type="entry name" value="TRANSCRIPTIONAL REGULATORY PROTEIN"/>
    <property type="match status" value="1"/>
</dbReference>
<evidence type="ECO:0000259" key="4">
    <source>
        <dbReference type="PROSITE" id="PS01124"/>
    </source>
</evidence>
<protein>
    <submittedName>
        <fullName evidence="5">AraC-type DNA-binding protein</fullName>
    </submittedName>
</protein>
<feature type="domain" description="HTH araC/xylS-type" evidence="4">
    <location>
        <begin position="191"/>
        <end position="289"/>
    </location>
</feature>
<dbReference type="PANTHER" id="PTHR43280">
    <property type="entry name" value="ARAC-FAMILY TRANSCRIPTIONAL REGULATOR"/>
    <property type="match status" value="1"/>
</dbReference>
<dbReference type="AlphaFoldDB" id="A0A1G8NBP5"/>
<gene>
    <name evidence="5" type="ORF">SAMN05192573_13227</name>
</gene>
<dbReference type="InterPro" id="IPR009057">
    <property type="entry name" value="Homeodomain-like_sf"/>
</dbReference>
<dbReference type="SMART" id="SM00342">
    <property type="entry name" value="HTH_ARAC"/>
    <property type="match status" value="1"/>
</dbReference>
<keyword evidence="2 5" id="KW-0238">DNA-binding</keyword>
<evidence type="ECO:0000256" key="1">
    <source>
        <dbReference type="ARBA" id="ARBA00023015"/>
    </source>
</evidence>
<keyword evidence="6" id="KW-1185">Reference proteome</keyword>
<dbReference type="GO" id="GO:0003700">
    <property type="term" value="F:DNA-binding transcription factor activity"/>
    <property type="evidence" value="ECO:0007669"/>
    <property type="project" value="InterPro"/>
</dbReference>
<name>A0A1G8NBP5_9SPHI</name>
<keyword evidence="3" id="KW-0804">Transcription</keyword>
<evidence type="ECO:0000256" key="3">
    <source>
        <dbReference type="ARBA" id="ARBA00023163"/>
    </source>
</evidence>
<reference evidence="6" key="1">
    <citation type="submission" date="2016-10" db="EMBL/GenBank/DDBJ databases">
        <authorList>
            <person name="Varghese N."/>
            <person name="Submissions S."/>
        </authorList>
    </citation>
    <scope>NUCLEOTIDE SEQUENCE [LARGE SCALE GENOMIC DNA]</scope>
    <source>
        <strain evidence="6">Gh-67</strain>
    </source>
</reference>
<sequence length="294" mass="33775">MGNISTYSISKLQKVFDMDTGKHDYFYVDAGKEPIYTDVPFRAETYSILFLKKGTLSLQVDLASHTIKGPAVLTIAPMVTRSFRCVEDMPEMVILFFRNSFLVETRADIFFLDHFDFFEDSESHIAALNACQSKRLSAIFDIISDTFNKGHSHEAALMRSYTYCLIHEIDVIHKCIHADLIHKDDHSSLFIRFRNLLVKQFWRHRSVSFYSSNLNVSPKYLSEVIKKETGKTAGAWIDNAIILEAKVLLQNKDLSIQQIADKLNFSDQSVFGKFFKNQEGISPLEYRKSLGKTR</sequence>
<evidence type="ECO:0000313" key="6">
    <source>
        <dbReference type="Proteomes" id="UP000199705"/>
    </source>
</evidence>
<dbReference type="SUPFAM" id="SSF46689">
    <property type="entry name" value="Homeodomain-like"/>
    <property type="match status" value="1"/>
</dbReference>
<dbReference type="EMBL" id="FNCG01000032">
    <property type="protein sequence ID" value="SDI77684.1"/>
    <property type="molecule type" value="Genomic_DNA"/>
</dbReference>
<dbReference type="InterPro" id="IPR018060">
    <property type="entry name" value="HTH_AraC"/>
</dbReference>
<organism evidence="5 6">
    <name type="scientific">Mucilaginibacter gossypii</name>
    <dbReference type="NCBI Taxonomy" id="551996"/>
    <lineage>
        <taxon>Bacteria</taxon>
        <taxon>Pseudomonadati</taxon>
        <taxon>Bacteroidota</taxon>
        <taxon>Sphingobacteriia</taxon>
        <taxon>Sphingobacteriales</taxon>
        <taxon>Sphingobacteriaceae</taxon>
        <taxon>Mucilaginibacter</taxon>
    </lineage>
</organism>
<dbReference type="STRING" id="551996.SAMN05192573_13227"/>
<dbReference type="PROSITE" id="PS01124">
    <property type="entry name" value="HTH_ARAC_FAMILY_2"/>
    <property type="match status" value="1"/>
</dbReference>
<dbReference type="Proteomes" id="UP000199705">
    <property type="component" value="Unassembled WGS sequence"/>
</dbReference>
<dbReference type="Gene3D" id="1.10.10.60">
    <property type="entry name" value="Homeodomain-like"/>
    <property type="match status" value="1"/>
</dbReference>
<evidence type="ECO:0000256" key="2">
    <source>
        <dbReference type="ARBA" id="ARBA00023125"/>
    </source>
</evidence>
<accession>A0A1G8NBP5</accession>
<proteinExistence type="predicted"/>